<dbReference type="RefSeq" id="WP_147204844.1">
    <property type="nucleotide sequence ID" value="NZ_BJYT01000012.1"/>
</dbReference>
<dbReference type="EMBL" id="BJYT01000012">
    <property type="protein sequence ID" value="GEO10732.1"/>
    <property type="molecule type" value="Genomic_DNA"/>
</dbReference>
<keyword evidence="1" id="KW-0812">Transmembrane</keyword>
<dbReference type="AlphaFoldDB" id="A0A512BFJ6"/>
<evidence type="ECO:0000313" key="3">
    <source>
        <dbReference type="Proteomes" id="UP000321513"/>
    </source>
</evidence>
<comment type="caution">
    <text evidence="2">The sequence shown here is derived from an EMBL/GenBank/DDBJ whole genome shotgun (WGS) entry which is preliminary data.</text>
</comment>
<dbReference type="OrthoDB" id="9153186at2"/>
<dbReference type="SUPFAM" id="SSF54637">
    <property type="entry name" value="Thioesterase/thiol ester dehydrase-isomerase"/>
    <property type="match status" value="1"/>
</dbReference>
<evidence type="ECO:0000313" key="2">
    <source>
        <dbReference type="EMBL" id="GEO10732.1"/>
    </source>
</evidence>
<accession>A0A512BFJ6</accession>
<keyword evidence="1" id="KW-0472">Membrane</keyword>
<sequence>MNPEFSAFKKQLANPFSFKLFLLTKLPSAFFAGLKLIRLVPEEAAIGVSYKWFNKNPFRSMYFAVLSMAAEASTGILCMSALYKRKPSVSMLIVRIEGNFYKKAVGQIIFTCPDGMKIQQAVEDALVSDESKSVICESTGKNESGEIVAQFFCTWSFKSRSRA</sequence>
<keyword evidence="1" id="KW-1133">Transmembrane helix</keyword>
<protein>
    <submittedName>
        <fullName evidence="2">Thioesterase</fullName>
    </submittedName>
</protein>
<dbReference type="Proteomes" id="UP000321513">
    <property type="component" value="Unassembled WGS sequence"/>
</dbReference>
<gene>
    <name evidence="2" type="ORF">SAE01_32280</name>
</gene>
<reference evidence="2 3" key="1">
    <citation type="submission" date="2019-07" db="EMBL/GenBank/DDBJ databases">
        <title>Whole genome shotgun sequence of Segetibacter aerophilus NBRC 106135.</title>
        <authorList>
            <person name="Hosoyama A."/>
            <person name="Uohara A."/>
            <person name="Ohji S."/>
            <person name="Ichikawa N."/>
        </authorList>
    </citation>
    <scope>NUCLEOTIDE SEQUENCE [LARGE SCALE GENOMIC DNA]</scope>
    <source>
        <strain evidence="2 3">NBRC 106135</strain>
    </source>
</reference>
<dbReference type="Gene3D" id="3.10.129.10">
    <property type="entry name" value="Hotdog Thioesterase"/>
    <property type="match status" value="1"/>
</dbReference>
<feature type="transmembrane region" description="Helical" evidence="1">
    <location>
        <begin position="60"/>
        <end position="83"/>
    </location>
</feature>
<keyword evidence="3" id="KW-1185">Reference proteome</keyword>
<name>A0A512BFJ6_9BACT</name>
<dbReference type="InterPro" id="IPR029069">
    <property type="entry name" value="HotDog_dom_sf"/>
</dbReference>
<organism evidence="2 3">
    <name type="scientific">Segetibacter aerophilus</name>
    <dbReference type="NCBI Taxonomy" id="670293"/>
    <lineage>
        <taxon>Bacteria</taxon>
        <taxon>Pseudomonadati</taxon>
        <taxon>Bacteroidota</taxon>
        <taxon>Chitinophagia</taxon>
        <taxon>Chitinophagales</taxon>
        <taxon>Chitinophagaceae</taxon>
        <taxon>Segetibacter</taxon>
    </lineage>
</organism>
<proteinExistence type="predicted"/>
<evidence type="ECO:0000256" key="1">
    <source>
        <dbReference type="SAM" id="Phobius"/>
    </source>
</evidence>